<dbReference type="Pfam" id="PF00583">
    <property type="entry name" value="Acetyltransf_1"/>
    <property type="match status" value="1"/>
</dbReference>
<dbReference type="GO" id="GO:0016747">
    <property type="term" value="F:acyltransferase activity, transferring groups other than amino-acyl groups"/>
    <property type="evidence" value="ECO:0007669"/>
    <property type="project" value="InterPro"/>
</dbReference>
<dbReference type="PANTHER" id="PTHR43877">
    <property type="entry name" value="AMINOALKYLPHOSPHONATE N-ACETYLTRANSFERASE-RELATED-RELATED"/>
    <property type="match status" value="1"/>
</dbReference>
<dbReference type="SUPFAM" id="SSF55729">
    <property type="entry name" value="Acyl-CoA N-acyltransferases (Nat)"/>
    <property type="match status" value="1"/>
</dbReference>
<dbReference type="PROSITE" id="PS51186">
    <property type="entry name" value="GNAT"/>
    <property type="match status" value="1"/>
</dbReference>
<evidence type="ECO:0000313" key="4">
    <source>
        <dbReference type="EMBL" id="QDL08331.1"/>
    </source>
</evidence>
<gene>
    <name evidence="4" type="ORF">DP114_10860</name>
</gene>
<dbReference type="CDD" id="cd04301">
    <property type="entry name" value="NAT_SF"/>
    <property type="match status" value="1"/>
</dbReference>
<dbReference type="Gene3D" id="3.40.630.30">
    <property type="match status" value="1"/>
</dbReference>
<protein>
    <submittedName>
        <fullName evidence="4">GNAT family N-acetyltransferase</fullName>
    </submittedName>
</protein>
<dbReference type="AlphaFoldDB" id="A0A856MF92"/>
<evidence type="ECO:0000256" key="2">
    <source>
        <dbReference type="ARBA" id="ARBA00023315"/>
    </source>
</evidence>
<name>A0A856MF92_9CYAN</name>
<dbReference type="KEGG" id="bsen:DP114_10860"/>
<sequence length="150" mass="16492">MPHVREATLDDIPQLCDLLTILFTQEADFQPDSAKQSQGLRQIIEHPEVGRILVLHDGSTVIGMVNLLFTISTALGTRVAILEDMIVHPDWRGGGAGSTLLKEAIALAQASGCSRITLLSDRLNSSAIRFYQRHGFTLSDMVPLRLLFPE</sequence>
<dbReference type="RefSeq" id="WP_171976077.1">
    <property type="nucleotide sequence ID" value="NZ_CAWOXK010000001.1"/>
</dbReference>
<accession>A0A856MF92</accession>
<dbReference type="PANTHER" id="PTHR43877:SF1">
    <property type="entry name" value="ACETYLTRANSFERASE"/>
    <property type="match status" value="1"/>
</dbReference>
<feature type="domain" description="N-acetyltransferase" evidence="3">
    <location>
        <begin position="2"/>
        <end position="150"/>
    </location>
</feature>
<proteinExistence type="predicted"/>
<dbReference type="InterPro" id="IPR016181">
    <property type="entry name" value="Acyl_CoA_acyltransferase"/>
</dbReference>
<keyword evidence="5" id="KW-1185">Reference proteome</keyword>
<organism evidence="4 5">
    <name type="scientific">Brasilonema sennae CENA114</name>
    <dbReference type="NCBI Taxonomy" id="415709"/>
    <lineage>
        <taxon>Bacteria</taxon>
        <taxon>Bacillati</taxon>
        <taxon>Cyanobacteriota</taxon>
        <taxon>Cyanophyceae</taxon>
        <taxon>Nostocales</taxon>
        <taxon>Scytonemataceae</taxon>
        <taxon>Brasilonema</taxon>
        <taxon>Bromeliae group (in: Brasilonema)</taxon>
    </lineage>
</organism>
<evidence type="ECO:0000259" key="3">
    <source>
        <dbReference type="PROSITE" id="PS51186"/>
    </source>
</evidence>
<evidence type="ECO:0000313" key="5">
    <source>
        <dbReference type="Proteomes" id="UP000503129"/>
    </source>
</evidence>
<dbReference type="Proteomes" id="UP000503129">
    <property type="component" value="Chromosome"/>
</dbReference>
<keyword evidence="1 4" id="KW-0808">Transferase</keyword>
<dbReference type="InterPro" id="IPR000182">
    <property type="entry name" value="GNAT_dom"/>
</dbReference>
<keyword evidence="2" id="KW-0012">Acyltransferase</keyword>
<evidence type="ECO:0000256" key="1">
    <source>
        <dbReference type="ARBA" id="ARBA00022679"/>
    </source>
</evidence>
<dbReference type="EMBL" id="CP030118">
    <property type="protein sequence ID" value="QDL08331.1"/>
    <property type="molecule type" value="Genomic_DNA"/>
</dbReference>
<reference evidence="4 5" key="1">
    <citation type="submission" date="2018-06" db="EMBL/GenBank/DDBJ databases">
        <title>Comparative genomics of Brasilonema spp. strains.</title>
        <authorList>
            <person name="Alvarenga D.O."/>
            <person name="Fiore M.F."/>
            <person name="Varani A.M."/>
        </authorList>
    </citation>
    <scope>NUCLEOTIDE SEQUENCE [LARGE SCALE GENOMIC DNA]</scope>
    <source>
        <strain evidence="4 5">CENA114</strain>
    </source>
</reference>
<dbReference type="InterPro" id="IPR050832">
    <property type="entry name" value="Bact_Acetyltransf"/>
</dbReference>